<evidence type="ECO:0000256" key="1">
    <source>
        <dbReference type="SAM" id="Phobius"/>
    </source>
</evidence>
<accession>A0A8H3ADC7</accession>
<feature type="transmembrane region" description="Helical" evidence="1">
    <location>
        <begin position="48"/>
        <end position="74"/>
    </location>
</feature>
<keyword evidence="1" id="KW-0472">Membrane</keyword>
<feature type="transmembrane region" description="Helical" evidence="1">
    <location>
        <begin position="117"/>
        <end position="140"/>
    </location>
</feature>
<dbReference type="Proteomes" id="UP000663861">
    <property type="component" value="Unassembled WGS sequence"/>
</dbReference>
<gene>
    <name evidence="2" type="ORF">RDB_LOCUS6555</name>
</gene>
<reference evidence="2" key="1">
    <citation type="submission" date="2021-01" db="EMBL/GenBank/DDBJ databases">
        <authorList>
            <person name="Kaushik A."/>
        </authorList>
    </citation>
    <scope>NUCLEOTIDE SEQUENCE</scope>
    <source>
        <strain evidence="2">AG4-RS23</strain>
    </source>
</reference>
<dbReference type="EMBL" id="CAJMWY010000094">
    <property type="protein sequence ID" value="CAE6415487.1"/>
    <property type="molecule type" value="Genomic_DNA"/>
</dbReference>
<comment type="caution">
    <text evidence="2">The sequence shown here is derived from an EMBL/GenBank/DDBJ whole genome shotgun (WGS) entry which is preliminary data.</text>
</comment>
<protein>
    <submittedName>
        <fullName evidence="2">Uncharacterized protein</fullName>
    </submittedName>
</protein>
<organism evidence="2 3">
    <name type="scientific">Rhizoctonia solani</name>
    <dbReference type="NCBI Taxonomy" id="456999"/>
    <lineage>
        <taxon>Eukaryota</taxon>
        <taxon>Fungi</taxon>
        <taxon>Dikarya</taxon>
        <taxon>Basidiomycota</taxon>
        <taxon>Agaricomycotina</taxon>
        <taxon>Agaricomycetes</taxon>
        <taxon>Cantharellales</taxon>
        <taxon>Ceratobasidiaceae</taxon>
        <taxon>Rhizoctonia</taxon>
    </lineage>
</organism>
<name>A0A8H3ADC7_9AGAM</name>
<keyword evidence="1" id="KW-1133">Transmembrane helix</keyword>
<sequence length="145" mass="16217">FGIAIPMVFIPPIIMLRSIVRKHQEEIPQAPHTTIIRRALDGSNKMDLLGMLIFLVGFGLVQANANILWIPYIQRQPGEVAMLIIGFILIIPVFTVWELCYSSSPLMPKWAFQNQGVLCGLAAGFCAHLVTTFVRGVAIYQPPEW</sequence>
<feature type="non-terminal residue" evidence="2">
    <location>
        <position position="1"/>
    </location>
</feature>
<evidence type="ECO:0000313" key="2">
    <source>
        <dbReference type="EMBL" id="CAE6415487.1"/>
    </source>
</evidence>
<proteinExistence type="predicted"/>
<feature type="transmembrane region" description="Helical" evidence="1">
    <location>
        <begin position="80"/>
        <end position="97"/>
    </location>
</feature>
<evidence type="ECO:0000313" key="3">
    <source>
        <dbReference type="Proteomes" id="UP000663861"/>
    </source>
</evidence>
<dbReference type="AlphaFoldDB" id="A0A8H3ADC7"/>
<keyword evidence="1" id="KW-0812">Transmembrane</keyword>